<proteinExistence type="predicted"/>
<evidence type="ECO:0000313" key="2">
    <source>
        <dbReference type="WBParaSite" id="SSTP_0001169100.1"/>
    </source>
</evidence>
<protein>
    <submittedName>
        <fullName evidence="2 3">Uncharacterized protein</fullName>
    </submittedName>
</protein>
<organism evidence="2">
    <name type="scientific">Strongyloides stercoralis</name>
    <name type="common">Threadworm</name>
    <dbReference type="NCBI Taxonomy" id="6248"/>
    <lineage>
        <taxon>Eukaryota</taxon>
        <taxon>Metazoa</taxon>
        <taxon>Ecdysozoa</taxon>
        <taxon>Nematoda</taxon>
        <taxon>Chromadorea</taxon>
        <taxon>Rhabditida</taxon>
        <taxon>Tylenchina</taxon>
        <taxon>Panagrolaimomorpha</taxon>
        <taxon>Strongyloidoidea</taxon>
        <taxon>Strongyloididae</taxon>
        <taxon>Strongyloides</taxon>
    </lineage>
</organism>
<sequence>MMNEGKYIKSHNNWQCKGPRFKNMPTKNDISSNCMKWQYSNIIGCCKIFKKCEKNEKNNLNFGDNGATVFCNKKYIQCMENTLYWDINDHCEKIVTNFIKNFKKN</sequence>
<accession>A0A0K0EQG2</accession>
<dbReference type="Proteomes" id="UP000035681">
    <property type="component" value="Unplaced"/>
</dbReference>
<reference evidence="2" key="1">
    <citation type="submission" date="2015-08" db="UniProtKB">
        <authorList>
            <consortium name="WormBaseParasite"/>
        </authorList>
    </citation>
    <scope>IDENTIFICATION</scope>
</reference>
<evidence type="ECO:0000313" key="3">
    <source>
        <dbReference type="WBParaSite" id="TCONS_00000561.p1"/>
    </source>
</evidence>
<name>A0A0K0EQG2_STRER</name>
<keyword evidence="1" id="KW-1185">Reference proteome</keyword>
<dbReference type="AlphaFoldDB" id="A0A0K0EQG2"/>
<dbReference type="WBParaSite" id="SSTP_0001169100.1">
    <property type="protein sequence ID" value="SSTP_0001169100.1"/>
    <property type="gene ID" value="SSTP_0001169100"/>
</dbReference>
<dbReference type="WBParaSite" id="TCONS_00000561.p1">
    <property type="protein sequence ID" value="TCONS_00000561.p1"/>
    <property type="gene ID" value="XLOC_000561"/>
</dbReference>
<evidence type="ECO:0000313" key="1">
    <source>
        <dbReference type="Proteomes" id="UP000035681"/>
    </source>
</evidence>